<name>A0ABY9BJA8_VITVI</name>
<dbReference type="PANTHER" id="PTHR34427">
    <property type="entry name" value="DUF4283 DOMAIN PROTEIN"/>
    <property type="match status" value="1"/>
</dbReference>
<keyword evidence="4" id="KW-1185">Reference proteome</keyword>
<gene>
    <name evidence="3" type="ORF">VitviT2T_002517</name>
</gene>
<dbReference type="PANTHER" id="PTHR34427:SF5">
    <property type="entry name" value="DUF4283 DOMAIN-CONTAINING PROTEIN"/>
    <property type="match status" value="1"/>
</dbReference>
<evidence type="ECO:0000313" key="4">
    <source>
        <dbReference type="Proteomes" id="UP001227230"/>
    </source>
</evidence>
<feature type="region of interest" description="Disordered" evidence="1">
    <location>
        <begin position="382"/>
        <end position="404"/>
    </location>
</feature>
<feature type="domain" description="DUF4283" evidence="2">
    <location>
        <begin position="199"/>
        <end position="283"/>
    </location>
</feature>
<dbReference type="Proteomes" id="UP001227230">
    <property type="component" value="Chromosome 2"/>
</dbReference>
<evidence type="ECO:0000313" key="3">
    <source>
        <dbReference type="EMBL" id="WJZ82789.1"/>
    </source>
</evidence>
<dbReference type="InterPro" id="IPR025558">
    <property type="entry name" value="DUF4283"/>
</dbReference>
<dbReference type="Pfam" id="PF14111">
    <property type="entry name" value="DUF4283"/>
    <property type="match status" value="1"/>
</dbReference>
<evidence type="ECO:0000259" key="2">
    <source>
        <dbReference type="Pfam" id="PF14111"/>
    </source>
</evidence>
<evidence type="ECO:0000256" key="1">
    <source>
        <dbReference type="SAM" id="MobiDB-lite"/>
    </source>
</evidence>
<proteinExistence type="predicted"/>
<sequence>MDPSFKRGGRCCFVVESKSFEILVEEVGGKLKGCIWERSKGFSSWIRFGEASLRYLLDGVEACCREGINRAWAFGWEEGNRKYRLECRSNEAGRFILCSVRDIESKRYSIIVPEGKGQSLGWSSLAERLRGFGVAPSGGLQVPKGQEVLLREKEGLKVQWREKGGELKSYAEAVKTSPGRVGQAVWLEVGEREVRGRLDQLKKCLVGWWGLNLAPFPELEFVRIWARQHWALMGNLRIDRLGRGLLLFEFKSSSEVECVLARVLRNIKENVIILDRWNPEVGCHCKDSGAKEVWVRVVGLPLHLWSSEVFERIGDGCGGFVAADEKSLDLSELQWARILVKCVNKEFPSTAHIVVGMGCYSLQLWWESSPWFTQVVPAGGFGGEDGSREGEADGGTSRALHYGSQREKVEQVRLQQGVLDVSSFGGVTSFFHAVASDAGTIAEGRVGTGDGCENGGKELSFKRMEDSIFGPKDPGFGPSRLVKGVPLGPLKESGEPLGPFKEIQEGLGCREREKGAGFGLVGQGSRPIDSVVVMDCRPIVSIDAMGCKEGNKGSGPGLEGLVVEDGGTLVGEGPSASLPKAHLLCLERGVNGEPDPLALGEDPSADCTRARSLRMERGVNEVDDPIVGSTRDAKPLEVSVVVERGSMTDEALCVEASRYVEYSALSVGGQELSYSSISFELDQAGAKEGALTGLVSVVEGEEQLPLSIILADESNGELGTEGVKSSGRIDGGRGGELEILL</sequence>
<dbReference type="EMBL" id="CP126649">
    <property type="protein sequence ID" value="WJZ82789.1"/>
    <property type="molecule type" value="Genomic_DNA"/>
</dbReference>
<reference evidence="3 4" key="1">
    <citation type="journal article" date="2023" name="Hortic Res">
        <title>The complete reference genome for grapevine (Vitis vinifera L.) genetics and breeding.</title>
        <authorList>
            <person name="Shi X."/>
            <person name="Cao S."/>
            <person name="Wang X."/>
            <person name="Huang S."/>
            <person name="Wang Y."/>
            <person name="Liu Z."/>
            <person name="Liu W."/>
            <person name="Leng X."/>
            <person name="Peng Y."/>
            <person name="Wang N."/>
            <person name="Wang Y."/>
            <person name="Ma Z."/>
            <person name="Xu X."/>
            <person name="Zhang F."/>
            <person name="Xue H."/>
            <person name="Zhong H."/>
            <person name="Wang Y."/>
            <person name="Zhang K."/>
            <person name="Velt A."/>
            <person name="Avia K."/>
            <person name="Holtgrawe D."/>
            <person name="Grimplet J."/>
            <person name="Matus J.T."/>
            <person name="Ware D."/>
            <person name="Wu X."/>
            <person name="Wang H."/>
            <person name="Liu C."/>
            <person name="Fang Y."/>
            <person name="Rustenholz C."/>
            <person name="Cheng Z."/>
            <person name="Xiao H."/>
            <person name="Zhou Y."/>
        </authorList>
    </citation>
    <scope>NUCLEOTIDE SEQUENCE [LARGE SCALE GENOMIC DNA]</scope>
    <source>
        <strain evidence="4">cv. Pinot noir / PN40024</strain>
        <tissue evidence="3">Leaf</tissue>
    </source>
</reference>
<organism evidence="3 4">
    <name type="scientific">Vitis vinifera</name>
    <name type="common">Grape</name>
    <dbReference type="NCBI Taxonomy" id="29760"/>
    <lineage>
        <taxon>Eukaryota</taxon>
        <taxon>Viridiplantae</taxon>
        <taxon>Streptophyta</taxon>
        <taxon>Embryophyta</taxon>
        <taxon>Tracheophyta</taxon>
        <taxon>Spermatophyta</taxon>
        <taxon>Magnoliopsida</taxon>
        <taxon>eudicotyledons</taxon>
        <taxon>Gunneridae</taxon>
        <taxon>Pentapetalae</taxon>
        <taxon>rosids</taxon>
        <taxon>Vitales</taxon>
        <taxon>Vitaceae</taxon>
        <taxon>Viteae</taxon>
        <taxon>Vitis</taxon>
    </lineage>
</organism>
<accession>A0ABY9BJA8</accession>
<protein>
    <recommendedName>
        <fullName evidence="2">DUF4283 domain-containing protein</fullName>
    </recommendedName>
</protein>